<dbReference type="SMART" id="SM00355">
    <property type="entry name" value="ZnF_C2H2"/>
    <property type="match status" value="3"/>
</dbReference>
<reference evidence="12" key="1">
    <citation type="submission" date="2020-06" db="EMBL/GenBank/DDBJ databases">
        <authorList>
            <person name="Ji K."/>
            <person name="Li J."/>
        </authorList>
    </citation>
    <scope>NUCLEOTIDE SEQUENCE</scope>
    <source>
        <strain evidence="12">JKM2019</strain>
        <tissue evidence="12">Whole body</tissue>
    </source>
</reference>
<evidence type="ECO:0000256" key="6">
    <source>
        <dbReference type="ARBA" id="ARBA00023015"/>
    </source>
</evidence>
<evidence type="ECO:0000256" key="4">
    <source>
        <dbReference type="ARBA" id="ARBA00022771"/>
    </source>
</evidence>
<comment type="subcellular location">
    <subcellularLocation>
        <location evidence="1">Nucleus</location>
    </subcellularLocation>
</comment>
<evidence type="ECO:0000256" key="10">
    <source>
        <dbReference type="SAM" id="MobiDB-lite"/>
    </source>
</evidence>
<keyword evidence="7" id="KW-0804">Transcription</keyword>
<dbReference type="Pfam" id="PF00096">
    <property type="entry name" value="zf-C2H2"/>
    <property type="match status" value="2"/>
</dbReference>
<dbReference type="GO" id="GO:0005634">
    <property type="term" value="C:nucleus"/>
    <property type="evidence" value="ECO:0007669"/>
    <property type="project" value="UniProtKB-SubCell"/>
</dbReference>
<dbReference type="PROSITE" id="PS00028">
    <property type="entry name" value="ZINC_FINGER_C2H2_1"/>
    <property type="match status" value="2"/>
</dbReference>
<dbReference type="InterPro" id="IPR036236">
    <property type="entry name" value="Znf_C2H2_sf"/>
</dbReference>
<dbReference type="GO" id="GO:0001227">
    <property type="term" value="F:DNA-binding transcription repressor activity, RNA polymerase II-specific"/>
    <property type="evidence" value="ECO:0007669"/>
    <property type="project" value="TreeGrafter"/>
</dbReference>
<accession>A0A9D4P258</accession>
<dbReference type="FunFam" id="3.30.160.60:FF:001329">
    <property type="entry name" value="INSM transcriptional repressor 1"/>
    <property type="match status" value="1"/>
</dbReference>
<dbReference type="EMBL" id="SDOV01000004">
    <property type="protein sequence ID" value="KAH7642553.1"/>
    <property type="molecule type" value="Genomic_DNA"/>
</dbReference>
<dbReference type="SUPFAM" id="SSF57667">
    <property type="entry name" value="beta-beta-alpha zinc fingers"/>
    <property type="match status" value="2"/>
</dbReference>
<feature type="domain" description="C2H2-type" evidence="11">
    <location>
        <begin position="468"/>
        <end position="492"/>
    </location>
</feature>
<dbReference type="GO" id="GO:0000978">
    <property type="term" value="F:RNA polymerase II cis-regulatory region sequence-specific DNA binding"/>
    <property type="evidence" value="ECO:0007669"/>
    <property type="project" value="TreeGrafter"/>
</dbReference>
<evidence type="ECO:0000256" key="3">
    <source>
        <dbReference type="ARBA" id="ARBA00022737"/>
    </source>
</evidence>
<evidence type="ECO:0000256" key="7">
    <source>
        <dbReference type="ARBA" id="ARBA00023163"/>
    </source>
</evidence>
<dbReference type="Gene3D" id="3.30.160.60">
    <property type="entry name" value="Classic Zinc Finger"/>
    <property type="match status" value="2"/>
</dbReference>
<keyword evidence="3" id="KW-0677">Repeat</keyword>
<keyword evidence="8" id="KW-0539">Nucleus</keyword>
<keyword evidence="2" id="KW-0479">Metal-binding</keyword>
<feature type="region of interest" description="Disordered" evidence="10">
    <location>
        <begin position="243"/>
        <end position="263"/>
    </location>
</feature>
<dbReference type="GO" id="GO:0010564">
    <property type="term" value="P:regulation of cell cycle process"/>
    <property type="evidence" value="ECO:0007669"/>
    <property type="project" value="TreeGrafter"/>
</dbReference>
<dbReference type="GO" id="GO:0008270">
    <property type="term" value="F:zinc ion binding"/>
    <property type="evidence" value="ECO:0007669"/>
    <property type="project" value="UniProtKB-KW"/>
</dbReference>
<dbReference type="PANTHER" id="PTHR15065">
    <property type="entry name" value="INSULINOMA-ASSOCIATED 1"/>
    <property type="match status" value="1"/>
</dbReference>
<dbReference type="PROSITE" id="PS50157">
    <property type="entry name" value="ZINC_FINGER_C2H2_2"/>
    <property type="match status" value="2"/>
</dbReference>
<reference evidence="12" key="2">
    <citation type="journal article" date="2021" name="World Allergy Organ. J.">
        <title>Chromosome-level assembly of Dermatophagoides farinae genome and transcriptome reveals two novel allergens Der f 37 and Der f 39.</title>
        <authorList>
            <person name="Chen J."/>
            <person name="Cai Z."/>
            <person name="Fan D."/>
            <person name="Hu J."/>
            <person name="Hou Y."/>
            <person name="He Y."/>
            <person name="Zhang Z."/>
            <person name="Zhao Z."/>
            <person name="Gao P."/>
            <person name="Hu W."/>
            <person name="Sun J."/>
            <person name="Li J."/>
            <person name="Ji K."/>
        </authorList>
    </citation>
    <scope>NUCLEOTIDE SEQUENCE</scope>
    <source>
        <strain evidence="12">JKM2019</strain>
    </source>
</reference>
<protein>
    <recommendedName>
        <fullName evidence="11">C2H2-type domain-containing protein</fullName>
    </recommendedName>
</protein>
<feature type="compositionally biased region" description="Basic residues" evidence="10">
    <location>
        <begin position="402"/>
        <end position="411"/>
    </location>
</feature>
<organism evidence="12">
    <name type="scientific">Dermatophagoides farinae</name>
    <name type="common">American house dust mite</name>
    <dbReference type="NCBI Taxonomy" id="6954"/>
    <lineage>
        <taxon>Eukaryota</taxon>
        <taxon>Metazoa</taxon>
        <taxon>Ecdysozoa</taxon>
        <taxon>Arthropoda</taxon>
        <taxon>Chelicerata</taxon>
        <taxon>Arachnida</taxon>
        <taxon>Acari</taxon>
        <taxon>Acariformes</taxon>
        <taxon>Sarcoptiformes</taxon>
        <taxon>Astigmata</taxon>
        <taxon>Psoroptidia</taxon>
        <taxon>Analgoidea</taxon>
        <taxon>Pyroglyphidae</taxon>
        <taxon>Dermatophagoidinae</taxon>
        <taxon>Dermatophagoides</taxon>
    </lineage>
</organism>
<feature type="compositionally biased region" description="Polar residues" evidence="10">
    <location>
        <begin position="141"/>
        <end position="159"/>
    </location>
</feature>
<feature type="compositionally biased region" description="Basic residues" evidence="10">
    <location>
        <begin position="250"/>
        <end position="263"/>
    </location>
</feature>
<keyword evidence="4 9" id="KW-0863">Zinc-finger</keyword>
<evidence type="ECO:0000256" key="8">
    <source>
        <dbReference type="ARBA" id="ARBA00023242"/>
    </source>
</evidence>
<dbReference type="AlphaFoldDB" id="A0A9D4P258"/>
<keyword evidence="6" id="KW-0805">Transcription regulation</keyword>
<dbReference type="GO" id="GO:0030182">
    <property type="term" value="P:neuron differentiation"/>
    <property type="evidence" value="ECO:0007669"/>
    <property type="project" value="TreeGrafter"/>
</dbReference>
<feature type="region of interest" description="Disordered" evidence="10">
    <location>
        <begin position="514"/>
        <end position="551"/>
    </location>
</feature>
<evidence type="ECO:0000256" key="2">
    <source>
        <dbReference type="ARBA" id="ARBA00022723"/>
    </source>
</evidence>
<dbReference type="Proteomes" id="UP000828236">
    <property type="component" value="Unassembled WGS sequence"/>
</dbReference>
<name>A0A9D4P258_DERFA</name>
<evidence type="ECO:0000256" key="5">
    <source>
        <dbReference type="ARBA" id="ARBA00022833"/>
    </source>
</evidence>
<evidence type="ECO:0000256" key="1">
    <source>
        <dbReference type="ARBA" id="ARBA00004123"/>
    </source>
</evidence>
<dbReference type="InterPro" id="IPR013087">
    <property type="entry name" value="Znf_C2H2_type"/>
</dbReference>
<dbReference type="InterPro" id="IPR042972">
    <property type="entry name" value="INSM1/2"/>
</dbReference>
<feature type="region of interest" description="Disordered" evidence="10">
    <location>
        <begin position="400"/>
        <end position="431"/>
    </location>
</feature>
<dbReference type="PANTHER" id="PTHR15065:SF4">
    <property type="entry name" value="LD18634P"/>
    <property type="match status" value="1"/>
</dbReference>
<evidence type="ECO:0000313" key="12">
    <source>
        <dbReference type="EMBL" id="KAH7642553.1"/>
    </source>
</evidence>
<sequence>MSTLSHAATNGLNLSSVYERTSGHLSSHLSSILYNTNPNGISSKLFDSSKSKLQANRIDINDGADDDDADEEDDDEIQLNECENDSSVSNHSSITTTIEHHPNNHYQCPLPSSASDLIKSYSIKPMFDNHCFSKQQQQQQTNTNGHLKQENNSNGDNHSVKQTIVDDIYKTTIPMQNAISYMLGQANIDTIQQQRIEQTQRDCSLNAALCFAKNNILEYYYKSSNIITEELIHSSLPNEKEKSSFSELKKNHRYNRKSSNGKKRLNDSISGTFILDSDNEEEFTALMRQDCAVKRSGDIDPSLNIVIITPEARAEIAKIDNKIGDYVCALCKEYYVDAFALAQHRCSRIVHIEYRCPECDKVFNCPANLASHRRWHKPKSLSSLSSTTIMVTKNSLQISNHNHNHHHHKSSPRNQFDHCKSNNDNGMSEKKSKKIMVKATTILDNPSIANINTTTTTNKKVINNDESYDCNVCGKKFRKQSYLRKHQQQQQHGSILSDYDDDHFGSLKINSILTTTNNNDDEKNDNETEQSSSSLSMDGMINNNDDDDECR</sequence>
<dbReference type="GO" id="GO:0017053">
    <property type="term" value="C:transcription repressor complex"/>
    <property type="evidence" value="ECO:0007669"/>
    <property type="project" value="TreeGrafter"/>
</dbReference>
<proteinExistence type="predicted"/>
<keyword evidence="5" id="KW-0862">Zinc</keyword>
<gene>
    <name evidence="12" type="ORF">HUG17_5598</name>
</gene>
<evidence type="ECO:0000256" key="9">
    <source>
        <dbReference type="PROSITE-ProRule" id="PRU00042"/>
    </source>
</evidence>
<comment type="caution">
    <text evidence="12">The sequence shown here is derived from an EMBL/GenBank/DDBJ whole genome shotgun (WGS) entry which is preliminary data.</text>
</comment>
<feature type="domain" description="C2H2-type" evidence="11">
    <location>
        <begin position="354"/>
        <end position="381"/>
    </location>
</feature>
<evidence type="ECO:0000259" key="11">
    <source>
        <dbReference type="PROSITE" id="PS50157"/>
    </source>
</evidence>
<feature type="region of interest" description="Disordered" evidence="10">
    <location>
        <begin position="133"/>
        <end position="159"/>
    </location>
</feature>